<dbReference type="SUPFAM" id="SSF56300">
    <property type="entry name" value="Metallo-dependent phosphatases"/>
    <property type="match status" value="1"/>
</dbReference>
<dbReference type="InterPro" id="IPR041802">
    <property type="entry name" value="MPP_YfcE"/>
</dbReference>
<organism evidence="3">
    <name type="scientific">Ignisphaera aggregans</name>
    <dbReference type="NCBI Taxonomy" id="334771"/>
    <lineage>
        <taxon>Archaea</taxon>
        <taxon>Thermoproteota</taxon>
        <taxon>Thermoprotei</taxon>
        <taxon>Desulfurococcales</taxon>
        <taxon>Desulfurococcaceae</taxon>
        <taxon>Ignisphaera</taxon>
    </lineage>
</organism>
<evidence type="ECO:0000313" key="3">
    <source>
        <dbReference type="EMBL" id="HEM66058.1"/>
    </source>
</evidence>
<evidence type="ECO:0000259" key="2">
    <source>
        <dbReference type="Pfam" id="PF12850"/>
    </source>
</evidence>
<dbReference type="GO" id="GO:0046872">
    <property type="term" value="F:metal ion binding"/>
    <property type="evidence" value="ECO:0007669"/>
    <property type="project" value="UniProtKB-KW"/>
</dbReference>
<protein>
    <recommendedName>
        <fullName evidence="1">Phosphoesterase</fullName>
        <ecNumber evidence="1">3.1.4.-</ecNumber>
    </recommendedName>
</protein>
<comment type="similarity">
    <text evidence="1">Belongs to the metallophosphoesterase superfamily. YfcE family.</text>
</comment>
<dbReference type="PANTHER" id="PTHR43165:SF1">
    <property type="entry name" value="PHOSPHODIESTERASE MJ0936"/>
    <property type="match status" value="1"/>
</dbReference>
<dbReference type="InterPro" id="IPR024654">
    <property type="entry name" value="Calcineurin-like_PHP_lpxH"/>
</dbReference>
<accession>A0A7J2TZP1</accession>
<name>A0A7J2TZP1_9CREN</name>
<keyword evidence="1" id="KW-0479">Metal-binding</keyword>
<reference evidence="3" key="1">
    <citation type="journal article" date="2020" name="mSystems">
        <title>Genome- and Community-Level Interaction Insights into Carbon Utilization and Element Cycling Functions of Hydrothermarchaeota in Hydrothermal Sediment.</title>
        <authorList>
            <person name="Zhou Z."/>
            <person name="Liu Y."/>
            <person name="Xu W."/>
            <person name="Pan J."/>
            <person name="Luo Z.H."/>
            <person name="Li M."/>
        </authorList>
    </citation>
    <scope>NUCLEOTIDE SEQUENCE [LARGE SCALE GENOMIC DNA]</scope>
    <source>
        <strain evidence="3">SpSt-125</strain>
    </source>
</reference>
<dbReference type="PANTHER" id="PTHR43165">
    <property type="entry name" value="METALLOPHOSPHOESTERASE"/>
    <property type="match status" value="1"/>
</dbReference>
<gene>
    <name evidence="3" type="ORF">ENO26_00520</name>
</gene>
<dbReference type="InterPro" id="IPR029052">
    <property type="entry name" value="Metallo-depent_PP-like"/>
</dbReference>
<sequence>MIVGVMSDTHDNLEALLKAFEIFRKNGVEAVIHLGDIISPFTFMRILEYPGRIVAVLGNNDGDVLLLKELAVKAGAVLRRDVYVMEVTGRKIFLMHGFGDAETTKTIAHAIAITGKFDAILYGHTHKAEVTQIGKVIVLNPGEVCGYLTGRRSVATLNTATLEYKIIEF</sequence>
<comment type="caution">
    <text evidence="3">The sequence shown here is derived from an EMBL/GenBank/DDBJ whole genome shotgun (WGS) entry which is preliminary data.</text>
</comment>
<dbReference type="EMBL" id="DSEU01000001">
    <property type="protein sequence ID" value="HEM66058.1"/>
    <property type="molecule type" value="Genomic_DNA"/>
</dbReference>
<feature type="domain" description="Calcineurin-like phosphoesterase" evidence="2">
    <location>
        <begin position="1"/>
        <end position="160"/>
    </location>
</feature>
<comment type="cofactor">
    <cofactor evidence="1">
        <name>a divalent metal cation</name>
        <dbReference type="ChEBI" id="CHEBI:60240"/>
    </cofactor>
</comment>
<dbReference type="AlphaFoldDB" id="A0A7J2TZP1"/>
<dbReference type="CDD" id="cd00841">
    <property type="entry name" value="MPP_YfcE"/>
    <property type="match status" value="1"/>
</dbReference>
<evidence type="ECO:0000256" key="1">
    <source>
        <dbReference type="RuleBase" id="RU362039"/>
    </source>
</evidence>
<dbReference type="EC" id="3.1.4.-" evidence="1"/>
<dbReference type="GO" id="GO:0016787">
    <property type="term" value="F:hydrolase activity"/>
    <property type="evidence" value="ECO:0007669"/>
    <property type="project" value="UniProtKB-UniRule"/>
</dbReference>
<dbReference type="InterPro" id="IPR000979">
    <property type="entry name" value="Phosphodiesterase_MJ0936/Vps29"/>
</dbReference>
<dbReference type="InterPro" id="IPR053193">
    <property type="entry name" value="MetalloPDE_YfcE-like"/>
</dbReference>
<dbReference type="NCBIfam" id="TIGR00040">
    <property type="entry name" value="yfcE"/>
    <property type="match status" value="1"/>
</dbReference>
<proteinExistence type="inferred from homology"/>
<dbReference type="Pfam" id="PF12850">
    <property type="entry name" value="Metallophos_2"/>
    <property type="match status" value="1"/>
</dbReference>
<dbReference type="Gene3D" id="3.60.21.10">
    <property type="match status" value="1"/>
</dbReference>